<name>A0A2Z5N7Y9_BURPY</name>
<accession>A0A2Z5N7Y9</accession>
<evidence type="ECO:0000313" key="3">
    <source>
        <dbReference type="Proteomes" id="UP000253104"/>
    </source>
</evidence>
<organism evidence="2 3">
    <name type="scientific">Burkholderia pyrrocinia</name>
    <name type="common">Pseudomonas pyrrocinia</name>
    <dbReference type="NCBI Taxonomy" id="60550"/>
    <lineage>
        <taxon>Bacteria</taxon>
        <taxon>Pseudomonadati</taxon>
        <taxon>Pseudomonadota</taxon>
        <taxon>Betaproteobacteria</taxon>
        <taxon>Burkholderiales</taxon>
        <taxon>Burkholderiaceae</taxon>
        <taxon>Burkholderia</taxon>
        <taxon>Burkholderia cepacia complex</taxon>
    </lineage>
</organism>
<protein>
    <submittedName>
        <fullName evidence="2">Phosphoenolpyruvate phosphomutase</fullName>
    </submittedName>
</protein>
<dbReference type="AlphaFoldDB" id="A0A2Z5N7Y9"/>
<dbReference type="PANTHER" id="PTHR42905:SF7">
    <property type="entry name" value="PHOSPHOENOLPYRUVATE PHOSPHOMUTASE"/>
    <property type="match status" value="1"/>
</dbReference>
<dbReference type="CDD" id="cd00377">
    <property type="entry name" value="ICL_PEPM"/>
    <property type="match status" value="1"/>
</dbReference>
<keyword evidence="2" id="KW-0670">Pyruvate</keyword>
<dbReference type="InterPro" id="IPR039556">
    <property type="entry name" value="ICL/PEPM"/>
</dbReference>
<dbReference type="Proteomes" id="UP000253104">
    <property type="component" value="Chromosome mHSR5_C"/>
</dbReference>
<dbReference type="Gene3D" id="3.20.20.60">
    <property type="entry name" value="Phosphoenolpyruvate-binding domains"/>
    <property type="match status" value="1"/>
</dbReference>
<dbReference type="SUPFAM" id="SSF51621">
    <property type="entry name" value="Phosphoenolpyruvate/pyruvate domain"/>
    <property type="match status" value="1"/>
</dbReference>
<dbReference type="InterPro" id="IPR040442">
    <property type="entry name" value="Pyrv_kinase-like_dom_sf"/>
</dbReference>
<evidence type="ECO:0000313" key="2">
    <source>
        <dbReference type="EMBL" id="AXF25685.1"/>
    </source>
</evidence>
<dbReference type="GO" id="GO:0003824">
    <property type="term" value="F:catalytic activity"/>
    <property type="evidence" value="ECO:0007669"/>
    <property type="project" value="InterPro"/>
</dbReference>
<dbReference type="InterPro" id="IPR015813">
    <property type="entry name" value="Pyrv/PenolPyrv_kinase-like_dom"/>
</dbReference>
<gene>
    <name evidence="2" type="ORF">CUJ89_35225</name>
</gene>
<dbReference type="OrthoDB" id="9771433at2"/>
<evidence type="ECO:0000256" key="1">
    <source>
        <dbReference type="ARBA" id="ARBA00038455"/>
    </source>
</evidence>
<dbReference type="RefSeq" id="WP_114182048.1">
    <property type="nucleotide sequence ID" value="NZ_CP024904.1"/>
</dbReference>
<dbReference type="EMBL" id="CP024904">
    <property type="protein sequence ID" value="AXF25685.1"/>
    <property type="molecule type" value="Genomic_DNA"/>
</dbReference>
<dbReference type="PANTHER" id="PTHR42905">
    <property type="entry name" value="PHOSPHOENOLPYRUVATE CARBOXYLASE"/>
    <property type="match status" value="1"/>
</dbReference>
<reference evidence="2 3" key="1">
    <citation type="journal article" date="2018" name="ISME J.">
        <title>Involvement of Burkholderiaceae and sulfurous volatiles in disease-suppressive soils.</title>
        <authorList>
            <person name="Carrion V.J."/>
            <person name="Cordovez V."/>
            <person name="Tyc O."/>
            <person name="Etalo D.W."/>
            <person name="de Bruijn I."/>
            <person name="de Jager V.C."/>
            <person name="Medema M.H."/>
            <person name="Eberl L."/>
            <person name="Raaijmakers J.M."/>
        </authorList>
    </citation>
    <scope>NUCLEOTIDE SEQUENCE [LARGE SCALE GENOMIC DNA]</scope>
    <source>
        <strain evidence="3">mHSR5</strain>
    </source>
</reference>
<dbReference type="Pfam" id="PF13714">
    <property type="entry name" value="PEP_mutase"/>
    <property type="match status" value="1"/>
</dbReference>
<comment type="similarity">
    <text evidence="1">Belongs to the isocitrate lyase/PEP mutase superfamily. PEP mutase family.</text>
</comment>
<sequence length="290" mass="31494">MSKAKQLRDRVAESGLAHIMATHSPLSAILAEEAGFDGLWASGFELSALFGLPDMSLISMTQHLDMLRAIAARSSLPIVADIDTGYGNAINVIHAIAEYERAGAAAVVIEDKTFPKVTSLATGGRQELLRTEEFEGKIQAAVATRGDPDFLVIARTEALIAGLGEAEALKRARAYERAGADMILVHSKQKDPAEIEHFARAWNGDVPLVLVPNAYPELDAQRIKALGNVRMVIYGNYGIRAAATAMQQTFRRIVADGGVQHVHQDIIAVDEIFRLQGMDAIHAQESRFLR</sequence>
<proteinExistence type="inferred from homology"/>